<keyword evidence="6 12" id="KW-0067">ATP-binding</keyword>
<protein>
    <recommendedName>
        <fullName evidence="2">glutamine--tRNA ligase</fullName>
        <ecNumber evidence="2">6.1.1.18</ecNumber>
    </recommendedName>
</protein>
<dbReference type="Pfam" id="PF00749">
    <property type="entry name" value="tRNA-synt_1c"/>
    <property type="match status" value="1"/>
</dbReference>
<dbReference type="SUPFAM" id="SSF50249">
    <property type="entry name" value="Nucleic acid-binding proteins"/>
    <property type="match status" value="1"/>
</dbReference>
<evidence type="ECO:0000256" key="13">
    <source>
        <dbReference type="SAM" id="MobiDB-lite"/>
    </source>
</evidence>
<comment type="catalytic activity">
    <reaction evidence="10">
        <text>tRNA(Gln) + L-glutamine + ATP = L-glutaminyl-tRNA(Gln) + AMP + diphosphate</text>
        <dbReference type="Rhea" id="RHEA:20121"/>
        <dbReference type="Rhea" id="RHEA-COMP:9662"/>
        <dbReference type="Rhea" id="RHEA-COMP:9681"/>
        <dbReference type="ChEBI" id="CHEBI:30616"/>
        <dbReference type="ChEBI" id="CHEBI:33019"/>
        <dbReference type="ChEBI" id="CHEBI:58359"/>
        <dbReference type="ChEBI" id="CHEBI:78442"/>
        <dbReference type="ChEBI" id="CHEBI:78521"/>
        <dbReference type="ChEBI" id="CHEBI:456215"/>
        <dbReference type="EC" id="6.1.1.18"/>
    </reaction>
</comment>
<feature type="region of interest" description="Disordered" evidence="13">
    <location>
        <begin position="158"/>
        <end position="179"/>
    </location>
</feature>
<evidence type="ECO:0000256" key="6">
    <source>
        <dbReference type="ARBA" id="ARBA00022840"/>
    </source>
</evidence>
<dbReference type="InterPro" id="IPR050132">
    <property type="entry name" value="Gln/Glu-tRNA_Ligase"/>
</dbReference>
<evidence type="ECO:0000256" key="8">
    <source>
        <dbReference type="ARBA" id="ARBA00022917"/>
    </source>
</evidence>
<dbReference type="InterPro" id="IPR001412">
    <property type="entry name" value="aa-tRNA-synth_I_CS"/>
</dbReference>
<name>A0ABQ6M8H6_9STRA</name>
<gene>
    <name evidence="16" type="ORF">TeGR_g12765</name>
</gene>
<feature type="region of interest" description="Disordered" evidence="13">
    <location>
        <begin position="601"/>
        <end position="632"/>
    </location>
</feature>
<evidence type="ECO:0000256" key="3">
    <source>
        <dbReference type="ARBA" id="ARBA00022555"/>
    </source>
</evidence>
<keyword evidence="3 11" id="KW-0820">tRNA-binding</keyword>
<dbReference type="InterPro" id="IPR020059">
    <property type="entry name" value="Glu/Gln-tRNA-synth_Ib_codon-bd"/>
</dbReference>
<evidence type="ECO:0000256" key="9">
    <source>
        <dbReference type="ARBA" id="ARBA00023146"/>
    </source>
</evidence>
<dbReference type="Pfam" id="PF01588">
    <property type="entry name" value="tRNA_bind"/>
    <property type="match status" value="1"/>
</dbReference>
<evidence type="ECO:0000256" key="11">
    <source>
        <dbReference type="PROSITE-ProRule" id="PRU00209"/>
    </source>
</evidence>
<dbReference type="PROSITE" id="PS00178">
    <property type="entry name" value="AA_TRNA_LIGASE_I"/>
    <property type="match status" value="1"/>
</dbReference>
<evidence type="ECO:0000259" key="15">
    <source>
        <dbReference type="PROSITE" id="PS50886"/>
    </source>
</evidence>
<dbReference type="Pfam" id="PF20974">
    <property type="entry name" value="tRNA-synt_1c_C2"/>
    <property type="match status" value="1"/>
</dbReference>
<comment type="caution">
    <text evidence="16">The sequence shown here is derived from an EMBL/GenBank/DDBJ whole genome shotgun (WGS) entry which is preliminary data.</text>
</comment>
<dbReference type="NCBIfam" id="TIGR00440">
    <property type="entry name" value="glnS"/>
    <property type="match status" value="1"/>
</dbReference>
<dbReference type="InterPro" id="IPR020058">
    <property type="entry name" value="Glu/Gln-tRNA-synth_Ib_cat-dom"/>
</dbReference>
<keyword evidence="7 11" id="KW-0694">RNA-binding</keyword>
<keyword evidence="17" id="KW-1185">Reference proteome</keyword>
<feature type="domain" description="TRNA-binding" evidence="15">
    <location>
        <begin position="632"/>
        <end position="734"/>
    </location>
</feature>
<reference evidence="16 17" key="1">
    <citation type="journal article" date="2023" name="Commun. Biol.">
        <title>Genome analysis of Parmales, the sister group of diatoms, reveals the evolutionary specialization of diatoms from phago-mixotrophs to photoautotrophs.</title>
        <authorList>
            <person name="Ban H."/>
            <person name="Sato S."/>
            <person name="Yoshikawa S."/>
            <person name="Yamada K."/>
            <person name="Nakamura Y."/>
            <person name="Ichinomiya M."/>
            <person name="Sato N."/>
            <person name="Blanc-Mathieu R."/>
            <person name="Endo H."/>
            <person name="Kuwata A."/>
            <person name="Ogata H."/>
        </authorList>
    </citation>
    <scope>NUCLEOTIDE SEQUENCE [LARGE SCALE GENOMIC DNA]</scope>
</reference>
<dbReference type="InterPro" id="IPR049437">
    <property type="entry name" value="tRNA-synt_1c_C2"/>
</dbReference>
<dbReference type="InterPro" id="IPR002547">
    <property type="entry name" value="tRNA-bd_dom"/>
</dbReference>
<dbReference type="Pfam" id="PF03950">
    <property type="entry name" value="tRNA-synt_1c_C"/>
    <property type="match status" value="1"/>
</dbReference>
<keyword evidence="9 12" id="KW-0030">Aminoacyl-tRNA synthetase</keyword>
<dbReference type="PROSITE" id="PS50886">
    <property type="entry name" value="TRBD"/>
    <property type="match status" value="1"/>
</dbReference>
<feature type="compositionally biased region" description="Basic and acidic residues" evidence="13">
    <location>
        <begin position="601"/>
        <end position="615"/>
    </location>
</feature>
<dbReference type="Proteomes" id="UP001165060">
    <property type="component" value="Unassembled WGS sequence"/>
</dbReference>
<keyword evidence="4 12" id="KW-0436">Ligase</keyword>
<dbReference type="InterPro" id="IPR004514">
    <property type="entry name" value="Gln-tRNA-synth"/>
</dbReference>
<dbReference type="SUPFAM" id="SSF52374">
    <property type="entry name" value="Nucleotidylyl transferase"/>
    <property type="match status" value="1"/>
</dbReference>
<evidence type="ECO:0000256" key="7">
    <source>
        <dbReference type="ARBA" id="ARBA00022884"/>
    </source>
</evidence>
<evidence type="ECO:0000256" key="2">
    <source>
        <dbReference type="ARBA" id="ARBA00012836"/>
    </source>
</evidence>
<evidence type="ECO:0000256" key="1">
    <source>
        <dbReference type="ARBA" id="ARBA00005594"/>
    </source>
</evidence>
<keyword evidence="14" id="KW-0732">Signal</keyword>
<dbReference type="InterPro" id="IPR012340">
    <property type="entry name" value="NA-bd_OB-fold"/>
</dbReference>
<dbReference type="PANTHER" id="PTHR43097">
    <property type="entry name" value="GLUTAMINE-TRNA LIGASE"/>
    <property type="match status" value="1"/>
</dbReference>
<feature type="chain" id="PRO_5047165490" description="glutamine--tRNA ligase" evidence="14">
    <location>
        <begin position="23"/>
        <end position="795"/>
    </location>
</feature>
<evidence type="ECO:0000313" key="17">
    <source>
        <dbReference type="Proteomes" id="UP001165060"/>
    </source>
</evidence>
<organism evidence="16 17">
    <name type="scientific">Tetraparma gracilis</name>
    <dbReference type="NCBI Taxonomy" id="2962635"/>
    <lineage>
        <taxon>Eukaryota</taxon>
        <taxon>Sar</taxon>
        <taxon>Stramenopiles</taxon>
        <taxon>Ochrophyta</taxon>
        <taxon>Bolidophyceae</taxon>
        <taxon>Parmales</taxon>
        <taxon>Triparmaceae</taxon>
        <taxon>Tetraparma</taxon>
    </lineage>
</organism>
<proteinExistence type="inferred from homology"/>
<evidence type="ECO:0000256" key="10">
    <source>
        <dbReference type="ARBA" id="ARBA00048270"/>
    </source>
</evidence>
<evidence type="ECO:0000256" key="5">
    <source>
        <dbReference type="ARBA" id="ARBA00022741"/>
    </source>
</evidence>
<feature type="compositionally biased region" description="Polar residues" evidence="13">
    <location>
        <begin position="161"/>
        <end position="177"/>
    </location>
</feature>
<dbReference type="PANTHER" id="PTHR43097:SF4">
    <property type="entry name" value="GLUTAMINE--TRNA LIGASE"/>
    <property type="match status" value="1"/>
</dbReference>
<dbReference type="EC" id="6.1.1.18" evidence="2"/>
<dbReference type="InterPro" id="IPR011035">
    <property type="entry name" value="Ribosomal_bL25/Gln-tRNA_synth"/>
</dbReference>
<evidence type="ECO:0000256" key="4">
    <source>
        <dbReference type="ARBA" id="ARBA00022598"/>
    </source>
</evidence>
<evidence type="ECO:0000256" key="12">
    <source>
        <dbReference type="RuleBase" id="RU363037"/>
    </source>
</evidence>
<evidence type="ECO:0000313" key="16">
    <source>
        <dbReference type="EMBL" id="GMI21634.1"/>
    </source>
</evidence>
<keyword evidence="5 12" id="KW-0547">Nucleotide-binding</keyword>
<evidence type="ECO:0000256" key="14">
    <source>
        <dbReference type="SAM" id="SignalP"/>
    </source>
</evidence>
<dbReference type="SUPFAM" id="SSF50715">
    <property type="entry name" value="Ribosomal protein L25-like"/>
    <property type="match status" value="1"/>
</dbReference>
<dbReference type="Gene3D" id="2.40.240.10">
    <property type="entry name" value="Ribosomal Protein L25, Chain P"/>
    <property type="match status" value="2"/>
</dbReference>
<dbReference type="EMBL" id="BRYB01001254">
    <property type="protein sequence ID" value="GMI21634.1"/>
    <property type="molecule type" value="Genomic_DNA"/>
</dbReference>
<dbReference type="InterPro" id="IPR020056">
    <property type="entry name" value="Rbsml_bL25/Gln-tRNA_synth_N"/>
</dbReference>
<dbReference type="PRINTS" id="PR00987">
    <property type="entry name" value="TRNASYNTHGLU"/>
</dbReference>
<sequence>MLPPSLLVSLSLLLLLPLPTWPLSYPANFITQKLDGRLDPASPVITRFPPEPNGCLHLGHSKALFFNSWLATLHPGSHWRMRLDDTNPLKESPAHAASILEDVDWLTGSSTGGPTGSSFLSPVTYTSDYFEEIYAAAEELTARGLAYVDFSSPEELKKSRGTLTSPGVPSSYRSTAGTPEGVADNLGHLAKMRAGTYPDGHCVLRARINLASPNLNLRDPVLYRIRHSSHPRTGDKYPIYPMYDFSHPISDSLERVTNSLCTLEFEDHRPLYDWVLQNLQSPEASASSPLAGYPTPEQTEFSRLNLAYTVMSKRKLAQLVEQGVVAGWDDPRLPTLSGLRRRGYTPGSLRLLCERCGVSKSDSVTDIADLENAAREDLDKSARRAFFVEEPLAVKVVGGGGGGAVEAPGHPKDPSFGSRTLPVSDSLFIARGDFVDGTKESGALPKGYKRLALDQPVRLRHLGIATVASVERDGGGEPVSVSVTLDKSEDAKAPGAIHWCDAATSVPCEVRQYDRLFKAESPGKETGEFLDDLNPDSVVLTAGRLEASAALACVSHLGSDAKYPSDLRFQFERMGYYVMDDDATPEKLVFNRVVTLRDTWGKPKEGAKPAAERRRGAGGGGTAQQSAAEKEDAQRVKIVAGTVLEASAHPNSDALKILSVNLGEAEPRTIVAKLGEGYDTSSLGRVLVAANLKPSKLAGVESSGMILTSYAADNYDSFELLRPVDGAENGAMCAFDGFDMQPDEVLKSKGAVKCWQRVLEKLNVDADGNVRYGEEALMRMGGEVVKSGKKSALVG</sequence>
<dbReference type="InterPro" id="IPR000924">
    <property type="entry name" value="Glu/Gln-tRNA-synth"/>
</dbReference>
<feature type="signal peptide" evidence="14">
    <location>
        <begin position="1"/>
        <end position="22"/>
    </location>
</feature>
<dbReference type="InterPro" id="IPR014729">
    <property type="entry name" value="Rossmann-like_a/b/a_fold"/>
</dbReference>
<accession>A0ABQ6M8H6</accession>
<dbReference type="Gene3D" id="2.40.50.140">
    <property type="entry name" value="Nucleic acid-binding proteins"/>
    <property type="match status" value="1"/>
</dbReference>
<dbReference type="CDD" id="cd02153">
    <property type="entry name" value="tRNA_bindingDomain"/>
    <property type="match status" value="1"/>
</dbReference>
<dbReference type="Gene3D" id="3.40.50.620">
    <property type="entry name" value="HUPs"/>
    <property type="match status" value="1"/>
</dbReference>
<keyword evidence="8 12" id="KW-0648">Protein biosynthesis</keyword>
<comment type="similarity">
    <text evidence="1 12">Belongs to the class-I aminoacyl-tRNA synthetase family.</text>
</comment>